<keyword evidence="3" id="KW-0418">Kinase</keyword>
<dbReference type="InterPro" id="IPR008144">
    <property type="entry name" value="Guanylate_kin-like_dom"/>
</dbReference>
<accession>A0AAV7K5Z5</accession>
<dbReference type="GO" id="GO:0004385">
    <property type="term" value="F:GMP kinase activity"/>
    <property type="evidence" value="ECO:0007669"/>
    <property type="project" value="TreeGrafter"/>
</dbReference>
<evidence type="ECO:0000313" key="5">
    <source>
        <dbReference type="EMBL" id="KAI6656702.1"/>
    </source>
</evidence>
<dbReference type="InterPro" id="IPR027417">
    <property type="entry name" value="P-loop_NTPase"/>
</dbReference>
<dbReference type="SUPFAM" id="SSF52540">
    <property type="entry name" value="P-loop containing nucleoside triphosphate hydrolases"/>
    <property type="match status" value="1"/>
</dbReference>
<evidence type="ECO:0000313" key="6">
    <source>
        <dbReference type="Proteomes" id="UP001165289"/>
    </source>
</evidence>
<reference evidence="5 6" key="1">
    <citation type="journal article" date="2023" name="BMC Biol.">
        <title>The compact genome of the sponge Oopsacas minuta (Hexactinellida) is lacking key metazoan core genes.</title>
        <authorList>
            <person name="Santini S."/>
            <person name="Schenkelaars Q."/>
            <person name="Jourda C."/>
            <person name="Duchesne M."/>
            <person name="Belahbib H."/>
            <person name="Rocher C."/>
            <person name="Selva M."/>
            <person name="Riesgo A."/>
            <person name="Vervoort M."/>
            <person name="Leys S.P."/>
            <person name="Kodjabachian L."/>
            <person name="Le Bivic A."/>
            <person name="Borchiellini C."/>
            <person name="Claverie J.M."/>
            <person name="Renard E."/>
        </authorList>
    </citation>
    <scope>NUCLEOTIDE SEQUENCE [LARGE SCALE GENOMIC DNA]</scope>
    <source>
        <strain evidence="5">SPO-2</strain>
    </source>
</reference>
<evidence type="ECO:0000256" key="2">
    <source>
        <dbReference type="ARBA" id="ARBA00022679"/>
    </source>
</evidence>
<protein>
    <recommendedName>
        <fullName evidence="4">Guanylate kinase-like domain-containing protein</fullName>
    </recommendedName>
</protein>
<evidence type="ECO:0000259" key="4">
    <source>
        <dbReference type="PROSITE" id="PS50052"/>
    </source>
</evidence>
<proteinExistence type="inferred from homology"/>
<dbReference type="Gene3D" id="3.40.50.300">
    <property type="entry name" value="P-loop containing nucleotide triphosphate hydrolases"/>
    <property type="match status" value="1"/>
</dbReference>
<comment type="similarity">
    <text evidence="1">Belongs to the guanylate kinase family.</text>
</comment>
<sequence length="73" mass="8577">MNPIYIFIQPPSLEELELRLKKRGTEEEIQIQERLRIAKRELEFADLPGVFDVKIVNADLDFAYKQLKQAIFG</sequence>
<dbReference type="PANTHER" id="PTHR23117">
    <property type="entry name" value="GUANYLATE KINASE-RELATED"/>
    <property type="match status" value="1"/>
</dbReference>
<dbReference type="GO" id="GO:0005829">
    <property type="term" value="C:cytosol"/>
    <property type="evidence" value="ECO:0007669"/>
    <property type="project" value="TreeGrafter"/>
</dbReference>
<feature type="domain" description="Guanylate kinase-like" evidence="4">
    <location>
        <begin position="1"/>
        <end position="72"/>
    </location>
</feature>
<keyword evidence="6" id="KW-1185">Reference proteome</keyword>
<comment type="caution">
    <text evidence="5">The sequence shown here is derived from an EMBL/GenBank/DDBJ whole genome shotgun (WGS) entry which is preliminary data.</text>
</comment>
<gene>
    <name evidence="5" type="ORF">LOD99_16006</name>
</gene>
<dbReference type="AlphaFoldDB" id="A0AAV7K5Z5"/>
<keyword evidence="2" id="KW-0808">Transferase</keyword>
<dbReference type="EMBL" id="JAKMXF010000133">
    <property type="protein sequence ID" value="KAI6656702.1"/>
    <property type="molecule type" value="Genomic_DNA"/>
</dbReference>
<dbReference type="PROSITE" id="PS50052">
    <property type="entry name" value="GUANYLATE_KINASE_2"/>
    <property type="match status" value="1"/>
</dbReference>
<organism evidence="5 6">
    <name type="scientific">Oopsacas minuta</name>
    <dbReference type="NCBI Taxonomy" id="111878"/>
    <lineage>
        <taxon>Eukaryota</taxon>
        <taxon>Metazoa</taxon>
        <taxon>Porifera</taxon>
        <taxon>Hexactinellida</taxon>
        <taxon>Hexasterophora</taxon>
        <taxon>Lyssacinosida</taxon>
        <taxon>Leucopsacidae</taxon>
        <taxon>Oopsacas</taxon>
    </lineage>
</organism>
<dbReference type="Proteomes" id="UP001165289">
    <property type="component" value="Unassembled WGS sequence"/>
</dbReference>
<dbReference type="Pfam" id="PF00625">
    <property type="entry name" value="Guanylate_kin"/>
    <property type="match status" value="1"/>
</dbReference>
<dbReference type="PANTHER" id="PTHR23117:SF13">
    <property type="entry name" value="GUANYLATE KINASE"/>
    <property type="match status" value="1"/>
</dbReference>
<name>A0AAV7K5Z5_9METZ</name>
<dbReference type="InterPro" id="IPR008145">
    <property type="entry name" value="GK/Ca_channel_bsu"/>
</dbReference>
<evidence type="ECO:0000256" key="3">
    <source>
        <dbReference type="ARBA" id="ARBA00022777"/>
    </source>
</evidence>
<evidence type="ECO:0000256" key="1">
    <source>
        <dbReference type="ARBA" id="ARBA00005790"/>
    </source>
</evidence>